<dbReference type="Proteomes" id="UP000253845">
    <property type="component" value="Unassembled WGS sequence"/>
</dbReference>
<dbReference type="SUPFAM" id="SSF53474">
    <property type="entry name" value="alpha/beta-Hydrolases"/>
    <property type="match status" value="1"/>
</dbReference>
<evidence type="ECO:0000259" key="1">
    <source>
        <dbReference type="Pfam" id="PF12697"/>
    </source>
</evidence>
<protein>
    <submittedName>
        <fullName evidence="2">Alpha/beta-hydrolase</fullName>
    </submittedName>
</protein>
<dbReference type="Pfam" id="PF12697">
    <property type="entry name" value="Abhydrolase_6"/>
    <property type="match status" value="1"/>
</dbReference>
<reference evidence="2 3" key="1">
    <citation type="submission" date="2018-07" db="EMBL/GenBank/DDBJ databases">
        <title>Section-level genome sequencing of Aspergillus section Nigri to investigate inter- and intra-species variation.</title>
        <authorList>
            <consortium name="DOE Joint Genome Institute"/>
            <person name="Vesth T.C."/>
            <person name="Nybo J.L."/>
            <person name="Theobald S."/>
            <person name="Frisvad J.C."/>
            <person name="Larsen T.O."/>
            <person name="Nielsen K.F."/>
            <person name="Hoof J.B."/>
            <person name="Brandl J."/>
            <person name="Salamov A."/>
            <person name="Riley R."/>
            <person name="Gladden J.M."/>
            <person name="Phatale P."/>
            <person name="Nielsen M.T."/>
            <person name="Lyhne E.K."/>
            <person name="Kogle M.E."/>
            <person name="Strasser K."/>
            <person name="McDonnell E."/>
            <person name="Barry K."/>
            <person name="Clum A."/>
            <person name="Chen C."/>
            <person name="Nolan M."/>
            <person name="Sandor L."/>
            <person name="Kuo A."/>
            <person name="Lipzen A."/>
            <person name="Hainaut M."/>
            <person name="Drula E."/>
            <person name="Tsang A."/>
            <person name="Magnuson J.K."/>
            <person name="Henrissat B."/>
            <person name="Wiebenga A."/>
            <person name="Simmons B.A."/>
            <person name="Makela M.R."/>
            <person name="De vries R.P."/>
            <person name="Grigoriev I.V."/>
            <person name="Mortensen U.H."/>
            <person name="Baker S.E."/>
            <person name="Andersen M.R."/>
        </authorList>
    </citation>
    <scope>NUCLEOTIDE SEQUENCE [LARGE SCALE GENOMIC DNA]</scope>
    <source>
        <strain evidence="2 3">ATCC 13496</strain>
    </source>
</reference>
<dbReference type="AlphaFoldDB" id="A0A370BQ82"/>
<organism evidence="2 3">
    <name type="scientific">Aspergillus niger ATCC 13496</name>
    <dbReference type="NCBI Taxonomy" id="1353008"/>
    <lineage>
        <taxon>Eukaryota</taxon>
        <taxon>Fungi</taxon>
        <taxon>Dikarya</taxon>
        <taxon>Ascomycota</taxon>
        <taxon>Pezizomycotina</taxon>
        <taxon>Eurotiomycetes</taxon>
        <taxon>Eurotiomycetidae</taxon>
        <taxon>Eurotiales</taxon>
        <taxon>Aspergillaceae</taxon>
        <taxon>Aspergillus</taxon>
        <taxon>Aspergillus subgen. Circumdati</taxon>
    </lineage>
</organism>
<accession>A0A370BQ82</accession>
<keyword evidence="2" id="KW-0378">Hydrolase</keyword>
<dbReference type="VEuPathDB" id="FungiDB:M747DRAFT_298722"/>
<dbReference type="Gene3D" id="3.40.50.1820">
    <property type="entry name" value="alpha/beta hydrolase"/>
    <property type="match status" value="1"/>
</dbReference>
<dbReference type="EMBL" id="KZ851938">
    <property type="protein sequence ID" value="RDH16568.1"/>
    <property type="molecule type" value="Genomic_DNA"/>
</dbReference>
<dbReference type="GO" id="GO:0016787">
    <property type="term" value="F:hydrolase activity"/>
    <property type="evidence" value="ECO:0007669"/>
    <property type="project" value="UniProtKB-KW"/>
</dbReference>
<proteinExistence type="predicted"/>
<feature type="domain" description="AB hydrolase-1" evidence="1">
    <location>
        <begin position="56"/>
        <end position="375"/>
    </location>
</feature>
<evidence type="ECO:0000313" key="3">
    <source>
        <dbReference type="Proteomes" id="UP000253845"/>
    </source>
</evidence>
<name>A0A370BQ82_ASPNG</name>
<gene>
    <name evidence="2" type="ORF">M747DRAFT_298722</name>
</gene>
<sequence length="434" mass="48491">MSSENFNVTEHAVPGCHIREYPGSTVHQEDILNLHVKQYTPKNQAEPVPADAITIIAAHGAALPKELYEPLWDELLNQATGFHIRSIWVADCASMNTSGVLNEDKLSMDCSWMDHARDLFLMINHFRDQMPRPLVGIGHSMGGNIITNLAFLHPRLFTTILLVDPVIQLSPPAMGFGTDPPGAPNYTLRRSDVWPSREAAVQANRKFMHGWDPRCVELMAEHGFWELPTRLYPDVEAVKAKFGTTTNNTTPVTLTTTKHQDLLGQIRQNFSARNPTTGVIEIPRDTHADLDPAAAFIPLYRPEPRSTFFRLPTLRPSCLWVVGGSTYLNLDEMRLAIQRCGTGVGGSGGLSEGRVKEVTLPGLGHLMPFQEVKAVVDPCAAWLRQEMDRFRRVEREWEEAQKGKSHLVVEENWYKVLKPVNARRGKGGPSAKLS</sequence>
<dbReference type="InterPro" id="IPR000073">
    <property type="entry name" value="AB_hydrolase_1"/>
</dbReference>
<dbReference type="InterPro" id="IPR029058">
    <property type="entry name" value="AB_hydrolase_fold"/>
</dbReference>
<evidence type="ECO:0000313" key="2">
    <source>
        <dbReference type="EMBL" id="RDH16568.1"/>
    </source>
</evidence>